<keyword evidence="2" id="KW-1185">Reference proteome</keyword>
<proteinExistence type="predicted"/>
<organism evidence="1 2">
    <name type="scientific">Winogradskyella flava</name>
    <dbReference type="NCBI Taxonomy" id="1884876"/>
    <lineage>
        <taxon>Bacteria</taxon>
        <taxon>Pseudomonadati</taxon>
        <taxon>Bacteroidota</taxon>
        <taxon>Flavobacteriia</taxon>
        <taxon>Flavobacteriales</taxon>
        <taxon>Flavobacteriaceae</taxon>
        <taxon>Winogradskyella</taxon>
    </lineage>
</organism>
<reference evidence="1" key="1">
    <citation type="submission" date="2020-08" db="EMBL/GenBank/DDBJ databases">
        <title>Winogradskyella ouciana sp. nov., isolated from the hadal seawater of the Mariana Trench.</title>
        <authorList>
            <person name="He X."/>
        </authorList>
    </citation>
    <scope>NUCLEOTIDE SEQUENCE [LARGE SCALE GENOMIC DNA]</scope>
    <source>
        <strain evidence="1">KCTC 52348</strain>
    </source>
</reference>
<accession>A0A842IW73</accession>
<protein>
    <submittedName>
        <fullName evidence="1">Uncharacterized protein</fullName>
    </submittedName>
</protein>
<comment type="caution">
    <text evidence="1">The sequence shown here is derived from an EMBL/GenBank/DDBJ whole genome shotgun (WGS) entry which is preliminary data.</text>
</comment>
<dbReference type="RefSeq" id="WP_185789687.1">
    <property type="nucleotide sequence ID" value="NZ_JACLCP010000004.1"/>
</dbReference>
<dbReference type="Proteomes" id="UP000533900">
    <property type="component" value="Unassembled WGS sequence"/>
</dbReference>
<dbReference type="PROSITE" id="PS51257">
    <property type="entry name" value="PROKAR_LIPOPROTEIN"/>
    <property type="match status" value="1"/>
</dbReference>
<evidence type="ECO:0000313" key="2">
    <source>
        <dbReference type="Proteomes" id="UP000533900"/>
    </source>
</evidence>
<evidence type="ECO:0000313" key="1">
    <source>
        <dbReference type="EMBL" id="MBC2845963.1"/>
    </source>
</evidence>
<dbReference type="EMBL" id="JACLCP010000004">
    <property type="protein sequence ID" value="MBC2845963.1"/>
    <property type="molecule type" value="Genomic_DNA"/>
</dbReference>
<sequence>MRPILFLALVITSLVSCEEQNNSNSVSEPPIVDGFDNEYKSLNTTSLKISDDVTLRVYQNEHFVWLTYNVPEDSYGTMDMVLESPNLTEPINLHVSAQVGEWPANKPELAPQVPESDKWGITKGWTGNPIWLKGLDRSGTEPQLKFKSAPARELQISKSYFGKGVWKFNLEIRAIKDNDGKFQSLIFPKDDAQFELIVD</sequence>
<name>A0A842IW73_9FLAO</name>
<dbReference type="AlphaFoldDB" id="A0A842IW73"/>
<gene>
    <name evidence="1" type="ORF">H7F21_12730</name>
</gene>